<accession>A0ABN1K087</accession>
<protein>
    <recommendedName>
        <fullName evidence="5">DUF3619 family protein</fullName>
    </recommendedName>
</protein>
<evidence type="ECO:0000313" key="3">
    <source>
        <dbReference type="EMBL" id="GAA0751050.1"/>
    </source>
</evidence>
<feature type="compositionally biased region" description="Low complexity" evidence="1">
    <location>
        <begin position="94"/>
        <end position="122"/>
    </location>
</feature>
<name>A0ABN1K087_9BURK</name>
<evidence type="ECO:0008006" key="5">
    <source>
        <dbReference type="Google" id="ProtNLM"/>
    </source>
</evidence>
<keyword evidence="4" id="KW-1185">Reference proteome</keyword>
<dbReference type="Proteomes" id="UP001500279">
    <property type="component" value="Unassembled WGS sequence"/>
</dbReference>
<gene>
    <name evidence="3" type="ORF">GCM10009107_23440</name>
</gene>
<reference evidence="3 4" key="1">
    <citation type="journal article" date="2019" name="Int. J. Syst. Evol. Microbiol.">
        <title>The Global Catalogue of Microorganisms (GCM) 10K type strain sequencing project: providing services to taxonomists for standard genome sequencing and annotation.</title>
        <authorList>
            <consortium name="The Broad Institute Genomics Platform"/>
            <consortium name="The Broad Institute Genome Sequencing Center for Infectious Disease"/>
            <person name="Wu L."/>
            <person name="Ma J."/>
        </authorList>
    </citation>
    <scope>NUCLEOTIDE SEQUENCE [LARGE SCALE GENOMIC DNA]</scope>
    <source>
        <strain evidence="3 4">JCM 15503</strain>
    </source>
</reference>
<feature type="transmembrane region" description="Helical" evidence="2">
    <location>
        <begin position="63"/>
        <end position="81"/>
    </location>
</feature>
<organism evidence="3 4">
    <name type="scientific">Ideonella azotifigens</name>
    <dbReference type="NCBI Taxonomy" id="513160"/>
    <lineage>
        <taxon>Bacteria</taxon>
        <taxon>Pseudomonadati</taxon>
        <taxon>Pseudomonadota</taxon>
        <taxon>Betaproteobacteria</taxon>
        <taxon>Burkholderiales</taxon>
        <taxon>Sphaerotilaceae</taxon>
        <taxon>Ideonella</taxon>
    </lineage>
</organism>
<keyword evidence="2" id="KW-0812">Transmembrane</keyword>
<sequence length="392" mass="40293">MNDEARDAYLQSALKHAPDALAGPPPALSEAILREAQAKARDLRPAPPARSRKSWWDWLSRPSAASGFAGVMLAVLVGLMWREQASDLGPLREPAQAASTTAGTSPTAPQAEQMAEQMADAAAPAAIDVRPQLEGKVERQQAEAPKQTPKPAPAPVLAARKAAPPQAVALAEATPSPAPPAAPAAAQAPAAPPPPATAIASAKIGAMADAVSNAAAPVPAPVAEAAKPVATPPVEVAQAETRAQARSERSPQAGLAAIAGASTHTLARMAPALPAPAVAALTALRQALATEPARWTWQRGGDTPPQPVTPALRDWLATLDQAAAGTTWQPALPAGSAPAQALRLLRDGQVAELLWWEGDSLRWQHDTQPPQQLSLPSGQGQALQQALEAATR</sequence>
<keyword evidence="2" id="KW-1133">Transmembrane helix</keyword>
<dbReference type="RefSeq" id="WP_231013185.1">
    <property type="nucleotide sequence ID" value="NZ_BAAAEW010000013.1"/>
</dbReference>
<proteinExistence type="predicted"/>
<feature type="region of interest" description="Disordered" evidence="1">
    <location>
        <begin position="90"/>
        <end position="122"/>
    </location>
</feature>
<feature type="compositionally biased region" description="Low complexity" evidence="1">
    <location>
        <begin position="155"/>
        <end position="175"/>
    </location>
</feature>
<feature type="region of interest" description="Disordered" evidence="1">
    <location>
        <begin position="366"/>
        <end position="392"/>
    </location>
</feature>
<dbReference type="EMBL" id="BAAAEW010000013">
    <property type="protein sequence ID" value="GAA0751050.1"/>
    <property type="molecule type" value="Genomic_DNA"/>
</dbReference>
<evidence type="ECO:0000256" key="1">
    <source>
        <dbReference type="SAM" id="MobiDB-lite"/>
    </source>
</evidence>
<feature type="compositionally biased region" description="Low complexity" evidence="1">
    <location>
        <begin position="368"/>
        <end position="392"/>
    </location>
</feature>
<evidence type="ECO:0000256" key="2">
    <source>
        <dbReference type="SAM" id="Phobius"/>
    </source>
</evidence>
<feature type="region of interest" description="Disordered" evidence="1">
    <location>
        <begin position="135"/>
        <end position="196"/>
    </location>
</feature>
<keyword evidence="2" id="KW-0472">Membrane</keyword>
<evidence type="ECO:0000313" key="4">
    <source>
        <dbReference type="Proteomes" id="UP001500279"/>
    </source>
</evidence>
<comment type="caution">
    <text evidence="3">The sequence shown here is derived from an EMBL/GenBank/DDBJ whole genome shotgun (WGS) entry which is preliminary data.</text>
</comment>